<sequence length="154" mass="16497">MDANWRAPGLAGPCGWLPSTDIPSTASPPHPALPQYTFATYAVRVHVHVTNDQGAINRPLAYCALRSLRVRRGLGRTPHRHSHPGPQPSWRAAAHSDIIDSGMHAGWAHGLPFVLCNVHGHLPDCLLVAFGTISKAQVVGTSHASCAQYGHANK</sequence>
<accession>A0A5C3P6X2</accession>
<evidence type="ECO:0000313" key="2">
    <source>
        <dbReference type="Proteomes" id="UP000308197"/>
    </source>
</evidence>
<dbReference type="EMBL" id="ML211350">
    <property type="protein sequence ID" value="TFK83970.1"/>
    <property type="molecule type" value="Genomic_DNA"/>
</dbReference>
<dbReference type="AlphaFoldDB" id="A0A5C3P6X2"/>
<protein>
    <submittedName>
        <fullName evidence="1">Uncharacterized protein</fullName>
    </submittedName>
</protein>
<gene>
    <name evidence="1" type="ORF">K466DRAFT_239960</name>
</gene>
<organism evidence="1 2">
    <name type="scientific">Polyporus arcularius HHB13444</name>
    <dbReference type="NCBI Taxonomy" id="1314778"/>
    <lineage>
        <taxon>Eukaryota</taxon>
        <taxon>Fungi</taxon>
        <taxon>Dikarya</taxon>
        <taxon>Basidiomycota</taxon>
        <taxon>Agaricomycotina</taxon>
        <taxon>Agaricomycetes</taxon>
        <taxon>Polyporales</taxon>
        <taxon>Polyporaceae</taxon>
        <taxon>Polyporus</taxon>
    </lineage>
</organism>
<dbReference type="InParanoid" id="A0A5C3P6X2"/>
<reference evidence="1 2" key="1">
    <citation type="journal article" date="2019" name="Nat. Ecol. Evol.">
        <title>Megaphylogeny resolves global patterns of mushroom evolution.</title>
        <authorList>
            <person name="Varga T."/>
            <person name="Krizsan K."/>
            <person name="Foldi C."/>
            <person name="Dima B."/>
            <person name="Sanchez-Garcia M."/>
            <person name="Sanchez-Ramirez S."/>
            <person name="Szollosi G.J."/>
            <person name="Szarkandi J.G."/>
            <person name="Papp V."/>
            <person name="Albert L."/>
            <person name="Andreopoulos W."/>
            <person name="Angelini C."/>
            <person name="Antonin V."/>
            <person name="Barry K.W."/>
            <person name="Bougher N.L."/>
            <person name="Buchanan P."/>
            <person name="Buyck B."/>
            <person name="Bense V."/>
            <person name="Catcheside P."/>
            <person name="Chovatia M."/>
            <person name="Cooper J."/>
            <person name="Damon W."/>
            <person name="Desjardin D."/>
            <person name="Finy P."/>
            <person name="Geml J."/>
            <person name="Haridas S."/>
            <person name="Hughes K."/>
            <person name="Justo A."/>
            <person name="Karasinski D."/>
            <person name="Kautmanova I."/>
            <person name="Kiss B."/>
            <person name="Kocsube S."/>
            <person name="Kotiranta H."/>
            <person name="LaButti K.M."/>
            <person name="Lechner B.E."/>
            <person name="Liimatainen K."/>
            <person name="Lipzen A."/>
            <person name="Lukacs Z."/>
            <person name="Mihaltcheva S."/>
            <person name="Morgado L.N."/>
            <person name="Niskanen T."/>
            <person name="Noordeloos M.E."/>
            <person name="Ohm R.A."/>
            <person name="Ortiz-Santana B."/>
            <person name="Ovrebo C."/>
            <person name="Racz N."/>
            <person name="Riley R."/>
            <person name="Savchenko A."/>
            <person name="Shiryaev A."/>
            <person name="Soop K."/>
            <person name="Spirin V."/>
            <person name="Szebenyi C."/>
            <person name="Tomsovsky M."/>
            <person name="Tulloss R.E."/>
            <person name="Uehling J."/>
            <person name="Grigoriev I.V."/>
            <person name="Vagvolgyi C."/>
            <person name="Papp T."/>
            <person name="Martin F.M."/>
            <person name="Miettinen O."/>
            <person name="Hibbett D.S."/>
            <person name="Nagy L.G."/>
        </authorList>
    </citation>
    <scope>NUCLEOTIDE SEQUENCE [LARGE SCALE GENOMIC DNA]</scope>
    <source>
        <strain evidence="1 2">HHB13444</strain>
    </source>
</reference>
<dbReference type="Proteomes" id="UP000308197">
    <property type="component" value="Unassembled WGS sequence"/>
</dbReference>
<proteinExistence type="predicted"/>
<keyword evidence="2" id="KW-1185">Reference proteome</keyword>
<name>A0A5C3P6X2_9APHY</name>
<evidence type="ECO:0000313" key="1">
    <source>
        <dbReference type="EMBL" id="TFK83970.1"/>
    </source>
</evidence>